<proteinExistence type="inferred from homology"/>
<evidence type="ECO:0000256" key="3">
    <source>
        <dbReference type="ARBA" id="ARBA00023212"/>
    </source>
</evidence>
<accession>A0A1A9ZQX6</accession>
<evidence type="ECO:0000313" key="7">
    <source>
        <dbReference type="Proteomes" id="UP000092445"/>
    </source>
</evidence>
<comment type="subcellular location">
    <subcellularLocation>
        <location evidence="1">Cytoplasm</location>
        <location evidence="1">Cytoskeleton</location>
        <location evidence="1">Microtubule organizing center</location>
        <location evidence="1">Centrosome</location>
        <location evidence="1">Centriole</location>
    </subcellularLocation>
</comment>
<evidence type="ECO:0000256" key="1">
    <source>
        <dbReference type="ARBA" id="ARBA00004114"/>
    </source>
</evidence>
<reference evidence="6" key="2">
    <citation type="submission" date="2020-05" db="UniProtKB">
        <authorList>
            <consortium name="EnsemblMetazoa"/>
        </authorList>
    </citation>
    <scope>IDENTIFICATION</scope>
    <source>
        <strain evidence="6">IAEA</strain>
    </source>
</reference>
<sequence length="174" mass="20015">MNVAEYCVTNINFNNNIRLKNYIFMANQSAYKPLQGVSGTNCNKPNKLGGPKTNSIHRHLNYMVDLQKCKPNGCSKIVKTQLSEVTKKLNFCPSHVVFNNLISLNVNDLSLTSKRNKNSSQKKPIKKDEQSGSNLEEYLEALEPFVNVVFEPDITVNCYENDFDFIWCYYRFIK</sequence>
<dbReference type="VEuPathDB" id="VectorBase:GPAI022256"/>
<evidence type="ECO:0000256" key="4">
    <source>
        <dbReference type="ARBA" id="ARBA00029452"/>
    </source>
</evidence>
<organism evidence="6 7">
    <name type="scientific">Glossina pallidipes</name>
    <name type="common">Tsetse fly</name>
    <dbReference type="NCBI Taxonomy" id="7398"/>
    <lineage>
        <taxon>Eukaryota</taxon>
        <taxon>Metazoa</taxon>
        <taxon>Ecdysozoa</taxon>
        <taxon>Arthropoda</taxon>
        <taxon>Hexapoda</taxon>
        <taxon>Insecta</taxon>
        <taxon>Pterygota</taxon>
        <taxon>Neoptera</taxon>
        <taxon>Endopterygota</taxon>
        <taxon>Diptera</taxon>
        <taxon>Brachycera</taxon>
        <taxon>Muscomorpha</taxon>
        <taxon>Hippoboscoidea</taxon>
        <taxon>Glossinidae</taxon>
        <taxon>Glossina</taxon>
    </lineage>
</organism>
<evidence type="ECO:0000256" key="2">
    <source>
        <dbReference type="ARBA" id="ARBA00022490"/>
    </source>
</evidence>
<keyword evidence="2" id="KW-0963">Cytoplasm</keyword>
<dbReference type="AlphaFoldDB" id="A0A1A9ZQX6"/>
<name>A0A1A9ZQX6_GLOPL</name>
<keyword evidence="3" id="KW-0206">Cytoskeleton</keyword>
<dbReference type="EnsemblMetazoa" id="GPAI022256-RA">
    <property type="protein sequence ID" value="GPAI022256-PA"/>
    <property type="gene ID" value="GPAI022256"/>
</dbReference>
<evidence type="ECO:0000313" key="6">
    <source>
        <dbReference type="EnsemblMetazoa" id="GPAI022256-PA"/>
    </source>
</evidence>
<reference evidence="7" key="1">
    <citation type="submission" date="2014-03" db="EMBL/GenBank/DDBJ databases">
        <authorList>
            <person name="Aksoy S."/>
            <person name="Warren W."/>
            <person name="Wilson R.K."/>
        </authorList>
    </citation>
    <scope>NUCLEOTIDE SEQUENCE [LARGE SCALE GENOMIC DNA]</scope>
    <source>
        <strain evidence="7">IAEA</strain>
    </source>
</reference>
<feature type="domain" description="Protein phosphatase 1 regulatory subunit 35 C-terminal" evidence="5">
    <location>
        <begin position="82"/>
        <end position="140"/>
    </location>
</feature>
<dbReference type="InterPro" id="IPR029135">
    <property type="entry name" value="PPP1R35_C"/>
</dbReference>
<protein>
    <recommendedName>
        <fullName evidence="5">Protein phosphatase 1 regulatory subunit 35 C-terminal domain-containing protein</fullName>
    </recommendedName>
</protein>
<dbReference type="GO" id="GO:0005814">
    <property type="term" value="C:centriole"/>
    <property type="evidence" value="ECO:0007669"/>
    <property type="project" value="UniProtKB-SubCell"/>
</dbReference>
<dbReference type="Pfam" id="PF15503">
    <property type="entry name" value="PPP1R35_C"/>
    <property type="match status" value="1"/>
</dbReference>
<dbReference type="Proteomes" id="UP000092445">
    <property type="component" value="Unassembled WGS sequence"/>
</dbReference>
<evidence type="ECO:0000259" key="5">
    <source>
        <dbReference type="Pfam" id="PF15503"/>
    </source>
</evidence>
<comment type="similarity">
    <text evidence="4">Belongs to the PPP1R35 family.</text>
</comment>
<keyword evidence="7" id="KW-1185">Reference proteome</keyword>